<proteinExistence type="predicted"/>
<reference evidence="1 2" key="1">
    <citation type="submission" date="2020-04" db="EMBL/GenBank/DDBJ databases">
        <title>Plant Genome Project.</title>
        <authorList>
            <person name="Zhang R.-G."/>
        </authorList>
    </citation>
    <scope>NUCLEOTIDE SEQUENCE [LARGE SCALE GENOMIC DNA]</scope>
    <source>
        <strain evidence="1">YNK0</strain>
        <tissue evidence="1">Leaf</tissue>
    </source>
</reference>
<comment type="caution">
    <text evidence="1">The sequence shown here is derived from an EMBL/GenBank/DDBJ whole genome shotgun (WGS) entry which is preliminary data.</text>
</comment>
<sequence>MDSKWCSVSRKDKNIFFGPIHVSEMLQDDLVSLDWGNWILCERTLINSSCAPENACSSVFEGSVEPLNFDNFLTISNSIGTSVLQNEVSLDQSPSQGRYMHPMSPTASSMLADGQVALRQQLKYLEVVHFTSFKVDYSFVFSSNFRTTVI</sequence>
<keyword evidence="2" id="KW-1185">Reference proteome</keyword>
<name>A0A834YBN2_TETSI</name>
<organism evidence="1 2">
    <name type="scientific">Tetracentron sinense</name>
    <name type="common">Spur-leaf</name>
    <dbReference type="NCBI Taxonomy" id="13715"/>
    <lineage>
        <taxon>Eukaryota</taxon>
        <taxon>Viridiplantae</taxon>
        <taxon>Streptophyta</taxon>
        <taxon>Embryophyta</taxon>
        <taxon>Tracheophyta</taxon>
        <taxon>Spermatophyta</taxon>
        <taxon>Magnoliopsida</taxon>
        <taxon>Trochodendrales</taxon>
        <taxon>Trochodendraceae</taxon>
        <taxon>Tetracentron</taxon>
    </lineage>
</organism>
<dbReference type="EMBL" id="JABCRI010000024">
    <property type="protein sequence ID" value="KAF8377042.1"/>
    <property type="molecule type" value="Genomic_DNA"/>
</dbReference>
<accession>A0A834YBN2</accession>
<dbReference type="Proteomes" id="UP000655225">
    <property type="component" value="Unassembled WGS sequence"/>
</dbReference>
<evidence type="ECO:0000313" key="1">
    <source>
        <dbReference type="EMBL" id="KAF8377042.1"/>
    </source>
</evidence>
<dbReference type="AlphaFoldDB" id="A0A834YBN2"/>
<protein>
    <submittedName>
        <fullName evidence="1">Uncharacterized protein</fullName>
    </submittedName>
</protein>
<evidence type="ECO:0000313" key="2">
    <source>
        <dbReference type="Proteomes" id="UP000655225"/>
    </source>
</evidence>
<gene>
    <name evidence="1" type="ORF">HHK36_030414</name>
</gene>
<dbReference type="OrthoDB" id="9996895at2759"/>